<dbReference type="PANTHER" id="PTHR45228">
    <property type="entry name" value="CYCLIC DI-GMP PHOSPHODIESTERASE TM_0186-RELATED"/>
    <property type="match status" value="1"/>
</dbReference>
<reference evidence="4 5" key="1">
    <citation type="submission" date="2018-03" db="EMBL/GenBank/DDBJ databases">
        <title>Genomic Encyclopedia of Archaeal and Bacterial Type Strains, Phase II (KMG-II): from individual species to whole genera.</title>
        <authorList>
            <person name="Goeker M."/>
        </authorList>
    </citation>
    <scope>NUCLEOTIDE SEQUENCE [LARGE SCALE GENOMIC DNA]</scope>
    <source>
        <strain evidence="4 5">DSM 19711</strain>
    </source>
</reference>
<feature type="transmembrane region" description="Helical" evidence="2">
    <location>
        <begin position="59"/>
        <end position="81"/>
    </location>
</feature>
<proteinExistence type="predicted"/>
<dbReference type="Pfam" id="PF13487">
    <property type="entry name" value="HD_5"/>
    <property type="match status" value="1"/>
</dbReference>
<gene>
    <name evidence="4" type="ORF">CLV37_104379</name>
</gene>
<organism evidence="4 5">
    <name type="scientific">Kineococcus rhizosphaerae</name>
    <dbReference type="NCBI Taxonomy" id="559628"/>
    <lineage>
        <taxon>Bacteria</taxon>
        <taxon>Bacillati</taxon>
        <taxon>Actinomycetota</taxon>
        <taxon>Actinomycetes</taxon>
        <taxon>Kineosporiales</taxon>
        <taxon>Kineosporiaceae</taxon>
        <taxon>Kineococcus</taxon>
    </lineage>
</organism>
<feature type="compositionally biased region" description="Pro residues" evidence="1">
    <location>
        <begin position="489"/>
        <end position="571"/>
    </location>
</feature>
<dbReference type="InterPro" id="IPR037522">
    <property type="entry name" value="HD_GYP_dom"/>
</dbReference>
<dbReference type="RefSeq" id="WP_106210104.1">
    <property type="nucleotide sequence ID" value="NZ_PVZF01000004.1"/>
</dbReference>
<accession>A0A2T0R5X8</accession>
<feature type="compositionally biased region" description="Low complexity" evidence="1">
    <location>
        <begin position="455"/>
        <end position="466"/>
    </location>
</feature>
<sequence length="571" mass="57729">MPTGPTQNYSEAASRTWRPRPVLARAVRTTAVLGPLVFALVVGAAAARWAPAERLGVSTAVWLVLVVALSSAIMVVANRWLRRLLPLSSMLRLSLVLPDHVPSRFAVARRRWSPDELEHGTGPGGAQQLLALISALAAHDAPTRAHGERVQAYAALIGRELGLSGEDVDRLSWVALLHDVGKVHVPTEVINAKGRPSEEGWARLQAHPDHGGALVEPLRTWLGSWVDGVAQHHERWDGQGYPRGLAGAGISLAARVIAVADTYDVITSARSYKKPMSAEQARAEITRCAGTQFDPDVVRAFLSVGLGRLRLVAGPATLLAALPWVGSLPAQAVSTVSAAAQTAGGQVATVLLATGVGVGSSVTATQAVADVLPTSVATSSPTPARTSAPLTGPTRTPHSGTQHPLTAQPTVGRAPSASSGPVAPPALTPPSPSSAPPSPAGTVTTTGPVEPPTAGPTGAATPSAPGESGTGARPGREARAEPGAARPAPAEPEPAKPAPVPAPAKPAPVPAPAKPAPVPAPAKPAPVPAPAKPAPVPAPAKPAPVPAPAKPAPVPAPAKPAPVPAPAKPAP</sequence>
<feature type="non-terminal residue" evidence="4">
    <location>
        <position position="571"/>
    </location>
</feature>
<evidence type="ECO:0000259" key="3">
    <source>
        <dbReference type="PROSITE" id="PS51832"/>
    </source>
</evidence>
<keyword evidence="5" id="KW-1185">Reference proteome</keyword>
<dbReference type="CDD" id="cd00077">
    <property type="entry name" value="HDc"/>
    <property type="match status" value="1"/>
</dbReference>
<keyword evidence="2" id="KW-0472">Membrane</keyword>
<dbReference type="AlphaFoldDB" id="A0A2T0R5X8"/>
<dbReference type="PANTHER" id="PTHR45228:SF4">
    <property type="entry name" value="LIPOPROTEIN"/>
    <property type="match status" value="1"/>
</dbReference>
<feature type="transmembrane region" description="Helical" evidence="2">
    <location>
        <begin position="26"/>
        <end position="47"/>
    </location>
</feature>
<feature type="domain" description="HD-GYP" evidence="3">
    <location>
        <begin position="121"/>
        <end position="317"/>
    </location>
</feature>
<dbReference type="InterPro" id="IPR052020">
    <property type="entry name" value="Cyclic_di-GMP/3'3'-cGAMP_PDE"/>
</dbReference>
<dbReference type="Proteomes" id="UP000238083">
    <property type="component" value="Unassembled WGS sequence"/>
</dbReference>
<dbReference type="PRINTS" id="PR01217">
    <property type="entry name" value="PRICHEXTENSN"/>
</dbReference>
<protein>
    <submittedName>
        <fullName evidence="4">HD domain-containing protein</fullName>
    </submittedName>
</protein>
<feature type="region of interest" description="Disordered" evidence="1">
    <location>
        <begin position="376"/>
        <end position="571"/>
    </location>
</feature>
<name>A0A2T0R5X8_9ACTN</name>
<evidence type="ECO:0000256" key="1">
    <source>
        <dbReference type="SAM" id="MobiDB-lite"/>
    </source>
</evidence>
<dbReference type="SMART" id="SM00471">
    <property type="entry name" value="HDc"/>
    <property type="match status" value="1"/>
</dbReference>
<feature type="compositionally biased region" description="Polar residues" evidence="1">
    <location>
        <begin position="376"/>
        <end position="409"/>
    </location>
</feature>
<dbReference type="OrthoDB" id="9802066at2"/>
<dbReference type="PROSITE" id="PS51832">
    <property type="entry name" value="HD_GYP"/>
    <property type="match status" value="1"/>
</dbReference>
<evidence type="ECO:0000256" key="2">
    <source>
        <dbReference type="SAM" id="Phobius"/>
    </source>
</evidence>
<dbReference type="SUPFAM" id="SSF109604">
    <property type="entry name" value="HD-domain/PDEase-like"/>
    <property type="match status" value="1"/>
</dbReference>
<evidence type="ECO:0000313" key="5">
    <source>
        <dbReference type="Proteomes" id="UP000238083"/>
    </source>
</evidence>
<keyword evidence="2" id="KW-1133">Transmembrane helix</keyword>
<dbReference type="InterPro" id="IPR003607">
    <property type="entry name" value="HD/PDEase_dom"/>
</dbReference>
<dbReference type="Gene3D" id="1.10.3210.10">
    <property type="entry name" value="Hypothetical protein af1432"/>
    <property type="match status" value="1"/>
</dbReference>
<feature type="compositionally biased region" description="Pro residues" evidence="1">
    <location>
        <begin position="422"/>
        <end position="439"/>
    </location>
</feature>
<dbReference type="EMBL" id="PVZF01000004">
    <property type="protein sequence ID" value="PRY16158.1"/>
    <property type="molecule type" value="Genomic_DNA"/>
</dbReference>
<evidence type="ECO:0000313" key="4">
    <source>
        <dbReference type="EMBL" id="PRY16158.1"/>
    </source>
</evidence>
<keyword evidence="2" id="KW-0812">Transmembrane</keyword>
<comment type="caution">
    <text evidence="4">The sequence shown here is derived from an EMBL/GenBank/DDBJ whole genome shotgun (WGS) entry which is preliminary data.</text>
</comment>